<evidence type="ECO:0000259" key="2">
    <source>
        <dbReference type="PROSITE" id="PS50238"/>
    </source>
</evidence>
<accession>A0ABM1DRT4</accession>
<dbReference type="PROSITE" id="PS50191">
    <property type="entry name" value="CRAL_TRIO"/>
    <property type="match status" value="1"/>
</dbReference>
<gene>
    <name evidence="4" type="primary">LOC106805536</name>
</gene>
<dbReference type="PROSITE" id="PS50238">
    <property type="entry name" value="RHOGAP"/>
    <property type="match status" value="1"/>
</dbReference>
<dbReference type="Proteomes" id="UP000695022">
    <property type="component" value="Unplaced"/>
</dbReference>
<dbReference type="Gene3D" id="1.10.555.10">
    <property type="entry name" value="Rho GTPase activation protein"/>
    <property type="match status" value="1"/>
</dbReference>
<evidence type="ECO:0000259" key="1">
    <source>
        <dbReference type="PROSITE" id="PS50191"/>
    </source>
</evidence>
<dbReference type="Pfam" id="PF13716">
    <property type="entry name" value="CRAL_TRIO_2"/>
    <property type="match status" value="1"/>
</dbReference>
<feature type="domain" description="CRAL-TRIO" evidence="1">
    <location>
        <begin position="88"/>
        <end position="246"/>
    </location>
</feature>
<dbReference type="InterPro" id="IPR008936">
    <property type="entry name" value="Rho_GTPase_activation_prot"/>
</dbReference>
<dbReference type="PANTHER" id="PTHR45808">
    <property type="entry name" value="RHO GTPASE-ACTIVATING PROTEIN 68F"/>
    <property type="match status" value="1"/>
</dbReference>
<dbReference type="RefSeq" id="XP_014662655.1">
    <property type="nucleotide sequence ID" value="XM_014807169.1"/>
</dbReference>
<dbReference type="SMART" id="SM00516">
    <property type="entry name" value="SEC14"/>
    <property type="match status" value="1"/>
</dbReference>
<evidence type="ECO:0000313" key="4">
    <source>
        <dbReference type="RefSeq" id="XP_014662655.1"/>
    </source>
</evidence>
<keyword evidence="3" id="KW-1185">Reference proteome</keyword>
<dbReference type="SUPFAM" id="SSF48350">
    <property type="entry name" value="GTPase activation domain, GAP"/>
    <property type="match status" value="1"/>
</dbReference>
<organism evidence="3 4">
    <name type="scientific">Priapulus caudatus</name>
    <name type="common">Priapulid worm</name>
    <dbReference type="NCBI Taxonomy" id="37621"/>
    <lineage>
        <taxon>Eukaryota</taxon>
        <taxon>Metazoa</taxon>
        <taxon>Ecdysozoa</taxon>
        <taxon>Scalidophora</taxon>
        <taxon>Priapulida</taxon>
        <taxon>Priapulimorpha</taxon>
        <taxon>Priapulimorphida</taxon>
        <taxon>Priapulidae</taxon>
        <taxon>Priapulus</taxon>
    </lineage>
</organism>
<dbReference type="SMART" id="SM00324">
    <property type="entry name" value="RhoGAP"/>
    <property type="match status" value="1"/>
</dbReference>
<dbReference type="InterPro" id="IPR000198">
    <property type="entry name" value="RhoGAP_dom"/>
</dbReference>
<protein>
    <submittedName>
        <fullName evidence="4">Rho GTPase-activating protein 8-like</fullName>
    </submittedName>
</protein>
<dbReference type="PANTHER" id="PTHR45808:SF2">
    <property type="entry name" value="RHO GTPASE-ACTIVATING PROTEIN 68F"/>
    <property type="match status" value="1"/>
</dbReference>
<proteinExistence type="predicted"/>
<sequence>MAETEEKGSDDLEGYEKVEHEDVEDMIWAEEPQLEFDDSELQQSAKEELKELVDEINMAGEASVQAEESYFEPNFEKELGTPDESLPQSDDFMEVAEHGIVEFAGDDVYGRKVIVISACKLPSNKSFNHDRFLRYLMYTLDKYVENDYSLVYFHYGLRSHNKPSLAWLWEAYKMFDRKYKKNLKALYLVHPSNFIRILWNMFKPVLSAKFGKKVMYVNYLNELKSHLHFDQLKIPKPVLDHDARMMERYKRTSQPQSGAFYTDRILSTQQFGVPVQTLQERNGGDPIPPVLKKITSYLEQEGLGTEGIFRRSAVASTIRKTQEKIDEGQDVDFNVIGDINLAAVLLKKFLRELPEPLMTFELYEDVITVEDLNKEELKVAYVRELVNKLPMVNYQLLRFICEFLDKVIQRSEDNKMTAANLAIVFGPNLIWSQSQASLSAMAPINALTRILFENFTEIFSR</sequence>
<dbReference type="Pfam" id="PF00620">
    <property type="entry name" value="RhoGAP"/>
    <property type="match status" value="1"/>
</dbReference>
<evidence type="ECO:0000313" key="3">
    <source>
        <dbReference type="Proteomes" id="UP000695022"/>
    </source>
</evidence>
<dbReference type="InterPro" id="IPR001251">
    <property type="entry name" value="CRAL-TRIO_dom"/>
</dbReference>
<name>A0ABM1DRT4_PRICU</name>
<dbReference type="Gene3D" id="3.40.525.10">
    <property type="entry name" value="CRAL-TRIO lipid binding domain"/>
    <property type="match status" value="1"/>
</dbReference>
<dbReference type="InterPro" id="IPR036865">
    <property type="entry name" value="CRAL-TRIO_dom_sf"/>
</dbReference>
<dbReference type="SUPFAM" id="SSF52087">
    <property type="entry name" value="CRAL/TRIO domain"/>
    <property type="match status" value="1"/>
</dbReference>
<reference evidence="4" key="1">
    <citation type="submission" date="2025-08" db="UniProtKB">
        <authorList>
            <consortium name="RefSeq"/>
        </authorList>
    </citation>
    <scope>IDENTIFICATION</scope>
</reference>
<feature type="domain" description="Rho-GAP" evidence="2">
    <location>
        <begin position="273"/>
        <end position="459"/>
    </location>
</feature>
<dbReference type="CDD" id="cd00170">
    <property type="entry name" value="SEC14"/>
    <property type="match status" value="1"/>
</dbReference>
<dbReference type="GeneID" id="106805536"/>